<gene>
    <name evidence="1" type="ORF">OG517_42055</name>
</gene>
<evidence type="ECO:0000313" key="1">
    <source>
        <dbReference type="EMBL" id="WUQ17436.1"/>
    </source>
</evidence>
<protein>
    <submittedName>
        <fullName evidence="1">Uncharacterized protein</fullName>
    </submittedName>
</protein>
<dbReference type="Proteomes" id="UP001432039">
    <property type="component" value="Chromosome"/>
</dbReference>
<dbReference type="RefSeq" id="WP_328965657.1">
    <property type="nucleotide sequence ID" value="NZ_CP108090.1"/>
</dbReference>
<organism evidence="1 2">
    <name type="scientific">Streptomyces virginiae</name>
    <name type="common">Streptomyces cinnamonensis</name>
    <dbReference type="NCBI Taxonomy" id="1961"/>
    <lineage>
        <taxon>Bacteria</taxon>
        <taxon>Bacillati</taxon>
        <taxon>Actinomycetota</taxon>
        <taxon>Actinomycetes</taxon>
        <taxon>Kitasatosporales</taxon>
        <taxon>Streptomycetaceae</taxon>
        <taxon>Streptomyces</taxon>
    </lineage>
</organism>
<sequence length="285" mass="30494">MTAEGIADVLLIWLSSRTNRWAGEYVSVKEFAGDDETLIQRAEEAAWLLQERGHVAVLEAPGCLDVAITDSGLREADRILAERDNHGARFGYVLDRLVAQAFASPDGTVRLQMFVATTVYLGEHLEVAVVLRAARSLRDYGLAVLTPAEGHPSTLTLTSRGEHCAMSGQKVNKYVSEQTPVAAGPVFNQHVYGGTAAQGMNVTQNVGVQADQLADLVRQLRGFATTLPPADQEDFLVDVEVLEDTEQVSQARLGAGQRIMLALNAAPGAQAIVEMVGQVMGALGG</sequence>
<proteinExistence type="predicted"/>
<accession>A0ABZ1TRV6</accession>
<dbReference type="EMBL" id="CP108090">
    <property type="protein sequence ID" value="WUQ17436.1"/>
    <property type="molecule type" value="Genomic_DNA"/>
</dbReference>
<reference evidence="1" key="1">
    <citation type="submission" date="2022-10" db="EMBL/GenBank/DDBJ databases">
        <title>The complete genomes of actinobacterial strains from the NBC collection.</title>
        <authorList>
            <person name="Joergensen T.S."/>
            <person name="Alvarez Arevalo M."/>
            <person name="Sterndorff E.B."/>
            <person name="Faurdal D."/>
            <person name="Vuksanovic O."/>
            <person name="Mourched A.-S."/>
            <person name="Charusanti P."/>
            <person name="Shaw S."/>
            <person name="Blin K."/>
            <person name="Weber T."/>
        </authorList>
    </citation>
    <scope>NUCLEOTIDE SEQUENCE</scope>
    <source>
        <strain evidence="1">NBC_00248</strain>
    </source>
</reference>
<name>A0ABZ1TRV6_STRVG</name>
<evidence type="ECO:0000313" key="2">
    <source>
        <dbReference type="Proteomes" id="UP001432039"/>
    </source>
</evidence>
<keyword evidence="2" id="KW-1185">Reference proteome</keyword>